<keyword evidence="3" id="KW-1185">Reference proteome</keyword>
<feature type="domain" description="DUF7507" evidence="1">
    <location>
        <begin position="401"/>
        <end position="497"/>
    </location>
</feature>
<evidence type="ECO:0000259" key="1">
    <source>
        <dbReference type="Pfam" id="PF24346"/>
    </source>
</evidence>
<dbReference type="SUPFAM" id="SSF117074">
    <property type="entry name" value="Hypothetical protein PA1324"/>
    <property type="match status" value="1"/>
</dbReference>
<protein>
    <submittedName>
        <fullName evidence="2">DUF11 domain-containing protein</fullName>
    </submittedName>
</protein>
<dbReference type="NCBIfam" id="TIGR01451">
    <property type="entry name" value="B_ant_repeat"/>
    <property type="match status" value="4"/>
</dbReference>
<feature type="domain" description="DUF7507" evidence="1">
    <location>
        <begin position="542"/>
        <end position="624"/>
    </location>
</feature>
<dbReference type="RefSeq" id="WP_249831162.1">
    <property type="nucleotide sequence ID" value="NZ_JAMGBE010000002.1"/>
</dbReference>
<evidence type="ECO:0000313" key="2">
    <source>
        <dbReference type="EMBL" id="MCL6729679.1"/>
    </source>
</evidence>
<proteinExistence type="predicted"/>
<dbReference type="EMBL" id="JAMGBE010000002">
    <property type="protein sequence ID" value="MCL6729679.1"/>
    <property type="molecule type" value="Genomic_DNA"/>
</dbReference>
<accession>A0ABT0S1Z4</accession>
<reference evidence="2" key="1">
    <citation type="submission" date="2022-05" db="EMBL/GenBank/DDBJ databases">
        <authorList>
            <person name="Jo J.-H."/>
            <person name="Im W.-T."/>
        </authorList>
    </citation>
    <scope>NUCLEOTIDE SEQUENCE</scope>
    <source>
        <strain evidence="2">SE220</strain>
    </source>
</reference>
<dbReference type="PANTHER" id="PTHR34819">
    <property type="entry name" value="LARGE CYSTEINE-RICH PERIPLASMIC PROTEIN OMCB"/>
    <property type="match status" value="1"/>
</dbReference>
<name>A0ABT0S1Z4_9SPHN</name>
<sequence length="1353" mass="142386">MADYNVKGFDDDGTDHSNDFTSTDEGWFRPSYFTGATFPFYLKHYNFDESQEIGATGTGLFNPFLNMNGGSTLLGFNTNEDIKKPYTDAGLTISDPNTDAIQLGDIPIVYKDLDGNGSLEGYYVINLDINENVNKDVSLEELQLFTSANPAVLSQYHSGGGTAFLPADGFTLRFDLDANTNNKLLLEDDGAGQGKLDYTFYFPVSMFSGSSPTDYLTLFSQFGPEPPDDAGFAEWNVLTAAKIEGTKFNDVNGDGTRDVNGIDNILGNGDDEVPLAGFTMYIDLNGNNKLDVGEQTALTDANGHFTFYSLLPNTSYTVREVLTAADVGVGLNFSDYDPPAGAWEQTTDPLNDGDQIVNVTTGTATMLVGNHVKVPNFTIDKSIVSVVGGVELQGGDPNTTADNAVNSAGDQINYRITIVNTGELALALTSISDALEGVGVTVNADSFTESGTNNNILDIGETWTWNWTETVSQTELDALCADDETITNTVTATFNYNGTDIGPKSDTVNTSVVCSPDFTAVKSIVSVEGGVELLGGDPSTTADDAVNSAGDKINYRLTIVNTGNVTLDGETITDTFEGAASGLTAADFTETGGNAALNGNGQLDVGETWTYNFTETVTQTELDALCADDETITNTLAASFVFDGETLGPKGNTVNTSVVCSPDFTAVKSIVSVEGGVELLGGDPSTTADDAVNSAGDKINYRLTIVNTGNVTLDGETITDTLEGTGSGLTAADFTETGGNAALNGNGQLDVGETWTYNFTETVTQTELDALCADDETITNTLAASFVFDGETLGPKGNTVNTSVVCSPDFTAVKSIVSVEGGVELLGGDPLTTADDAVDSVGDKINYRITIVNTGNVTLDGETITDTLEGTGSGLTAADFTETGGTGTNGDGILDVGETWTYNFTETVTQDVIDEACADDEKITNTLAASFVFDGETVGPKGNSVDTAVVCAPSVELIKYVDVGFGWDDANTGPGPNNVNVGGDVNFKITVENTGPVTLTDVDITDTYHSGGASGPANLLVDDGVLTAYAIAHNAVLTGDDNDGDAGNGLVADGILQVGETWTITYTEAFDPLSVSPGSHLNTADVNTAEGATDEDSAYYFSLVDTGLCPRTPGFWQNMKNGGQFWDQQGGEKHAGQDGFPDGDLLYKVDSDGNGVVNSSDSNVWGLLIGDYNKNGIADNLGLDGIAGTGDDFQEDVLYVSYADARQLINASNKQLNGQSGDGKFMLGRDMVASWLNYLQGSGFGDPADASDTHSPAHYLNDAIDWMQIYSGTNSGGTTETWDKFKLSTAVIKTSDPKWNTIQSGFDHSASQMHSALDYYNNTGQTEPGGTHYANCCTNEFITALGIYETAHG</sequence>
<dbReference type="InterPro" id="IPR047589">
    <property type="entry name" value="DUF11_rpt"/>
</dbReference>
<dbReference type="Pfam" id="PF24346">
    <property type="entry name" value="DUF7507"/>
    <property type="match status" value="4"/>
</dbReference>
<organism evidence="2 3">
    <name type="scientific">Sphingomonas hankyongi</name>
    <dbReference type="NCBI Taxonomy" id="2908209"/>
    <lineage>
        <taxon>Bacteria</taxon>
        <taxon>Pseudomonadati</taxon>
        <taxon>Pseudomonadota</taxon>
        <taxon>Alphaproteobacteria</taxon>
        <taxon>Sphingomonadales</taxon>
        <taxon>Sphingomonadaceae</taxon>
        <taxon>Sphingomonas</taxon>
    </lineage>
</organism>
<gene>
    <name evidence="2" type="ORF">LZ538_06360</name>
</gene>
<evidence type="ECO:0000313" key="3">
    <source>
        <dbReference type="Proteomes" id="UP001165342"/>
    </source>
</evidence>
<dbReference type="InterPro" id="IPR051172">
    <property type="entry name" value="Chlamydia_OmcB"/>
</dbReference>
<feature type="domain" description="DUF7507" evidence="1">
    <location>
        <begin position="834"/>
        <end position="926"/>
    </location>
</feature>
<dbReference type="InterPro" id="IPR055354">
    <property type="entry name" value="DUF7507"/>
</dbReference>
<dbReference type="Proteomes" id="UP001165342">
    <property type="component" value="Unassembled WGS sequence"/>
</dbReference>
<comment type="caution">
    <text evidence="2">The sequence shown here is derived from an EMBL/GenBank/DDBJ whole genome shotgun (WGS) entry which is preliminary data.</text>
</comment>
<feature type="domain" description="DUF7507" evidence="1">
    <location>
        <begin position="688"/>
        <end position="770"/>
    </location>
</feature>